<proteinExistence type="predicted"/>
<accession>A0A0C2MQ30</accession>
<keyword evidence="3" id="KW-1185">Reference proteome</keyword>
<gene>
    <name evidence="2" type="ORF">RF11_14568</name>
</gene>
<evidence type="ECO:0000313" key="2">
    <source>
        <dbReference type="EMBL" id="KII63751.1"/>
    </source>
</evidence>
<organism evidence="2 3">
    <name type="scientific">Thelohanellus kitauei</name>
    <name type="common">Myxosporean</name>
    <dbReference type="NCBI Taxonomy" id="669202"/>
    <lineage>
        <taxon>Eukaryota</taxon>
        <taxon>Metazoa</taxon>
        <taxon>Cnidaria</taxon>
        <taxon>Myxozoa</taxon>
        <taxon>Myxosporea</taxon>
        <taxon>Bivalvulida</taxon>
        <taxon>Platysporina</taxon>
        <taxon>Myxobolidae</taxon>
        <taxon>Thelohanellus</taxon>
    </lineage>
</organism>
<evidence type="ECO:0000313" key="3">
    <source>
        <dbReference type="Proteomes" id="UP000031668"/>
    </source>
</evidence>
<dbReference type="AlphaFoldDB" id="A0A0C2MQ30"/>
<dbReference type="EMBL" id="JWZT01004599">
    <property type="protein sequence ID" value="KII63751.1"/>
    <property type="molecule type" value="Genomic_DNA"/>
</dbReference>
<comment type="caution">
    <text evidence="2">The sequence shown here is derived from an EMBL/GenBank/DDBJ whole genome shotgun (WGS) entry which is preliminary data.</text>
</comment>
<keyword evidence="1" id="KW-0175">Coiled coil</keyword>
<name>A0A0C2MQ30_THEKT</name>
<reference evidence="2 3" key="1">
    <citation type="journal article" date="2014" name="Genome Biol. Evol.">
        <title>The genome of the myxosporean Thelohanellus kitauei shows adaptations to nutrient acquisition within its fish host.</title>
        <authorList>
            <person name="Yang Y."/>
            <person name="Xiong J."/>
            <person name="Zhou Z."/>
            <person name="Huo F."/>
            <person name="Miao W."/>
            <person name="Ran C."/>
            <person name="Liu Y."/>
            <person name="Zhang J."/>
            <person name="Feng J."/>
            <person name="Wang M."/>
            <person name="Wang M."/>
            <person name="Wang L."/>
            <person name="Yao B."/>
        </authorList>
    </citation>
    <scope>NUCLEOTIDE SEQUENCE [LARGE SCALE GENOMIC DNA]</scope>
    <source>
        <strain evidence="2">Wuqing</strain>
    </source>
</reference>
<protein>
    <submittedName>
        <fullName evidence="2">Uncharacterized protein</fullName>
    </submittedName>
</protein>
<feature type="coiled-coil region" evidence="1">
    <location>
        <begin position="70"/>
        <end position="104"/>
    </location>
</feature>
<sequence length="120" mass="14325">MNIISHNNTLIFNKMNIYRDISRSLNFTLSDLDNQINVLTQIINKNNLTDPYSEKNLEFIGQRYNLTMEYQDHLRNVTETEKIMSELNSEMIRNQEILEILQKQMDAIYNQTHFIENNLP</sequence>
<dbReference type="Proteomes" id="UP000031668">
    <property type="component" value="Unassembled WGS sequence"/>
</dbReference>
<evidence type="ECO:0000256" key="1">
    <source>
        <dbReference type="SAM" id="Coils"/>
    </source>
</evidence>